<feature type="domain" description="Tle cognate immunity protein 4 C-terminal" evidence="3">
    <location>
        <begin position="210"/>
        <end position="396"/>
    </location>
</feature>
<feature type="transmembrane region" description="Helical" evidence="2">
    <location>
        <begin position="28"/>
        <end position="50"/>
    </location>
</feature>
<feature type="region of interest" description="Disordered" evidence="1">
    <location>
        <begin position="395"/>
        <end position="414"/>
    </location>
</feature>
<keyword evidence="2" id="KW-0812">Transmembrane</keyword>
<evidence type="ECO:0000313" key="4">
    <source>
        <dbReference type="EMBL" id="ACD39020.1"/>
    </source>
</evidence>
<organism evidence="4">
    <name type="scientific">Pseudomonas aeruginosa</name>
    <dbReference type="NCBI Taxonomy" id="287"/>
    <lineage>
        <taxon>Bacteria</taxon>
        <taxon>Pseudomonadati</taxon>
        <taxon>Pseudomonadota</taxon>
        <taxon>Gammaproteobacteria</taxon>
        <taxon>Pseudomonadales</taxon>
        <taxon>Pseudomonadaceae</taxon>
        <taxon>Pseudomonas</taxon>
    </lineage>
</organism>
<reference evidence="4" key="1">
    <citation type="journal article" date="2008" name="Genomics">
        <title>Large-insert genome analysis technology detects structural variation in Pseudomonas aeruginosa clinical strains from cystic fibrosis patients.</title>
        <authorList>
            <person name="Hayden H.S."/>
            <person name="Gillett W."/>
            <person name="Saenphimmachak C."/>
            <person name="Lim R."/>
            <person name="Zhou Y."/>
            <person name="Jacobs M.A."/>
            <person name="Chang J."/>
            <person name="Rohmer L."/>
            <person name="D'Argenio D.A."/>
            <person name="Palmieri A."/>
            <person name="Levy R."/>
            <person name="Haugen E."/>
            <person name="Wong G.K."/>
            <person name="Brittnacher M.J."/>
            <person name="Burns J.L."/>
            <person name="Miller S.I."/>
            <person name="Olson M.V."/>
            <person name="Kaul R."/>
        </authorList>
    </citation>
    <scope>NUCLEOTIDE SEQUENCE</scope>
    <source>
        <strain evidence="4">PACS171b</strain>
    </source>
</reference>
<dbReference type="InterPro" id="IPR041290">
    <property type="entry name" value="Tli4_C"/>
</dbReference>
<proteinExistence type="predicted"/>
<name>B3G1V8_PSEAI</name>
<dbReference type="EMBL" id="EU595745">
    <property type="protein sequence ID" value="ACD39020.1"/>
    <property type="molecule type" value="Genomic_DNA"/>
</dbReference>
<protein>
    <recommendedName>
        <fullName evidence="3">Tle cognate immunity protein 4 C-terminal domain-containing protein</fullName>
    </recommendedName>
</protein>
<evidence type="ECO:0000259" key="3">
    <source>
        <dbReference type="Pfam" id="PF18426"/>
    </source>
</evidence>
<gene>
    <name evidence="4" type="ORF">PACL_0232</name>
</gene>
<keyword evidence="2" id="KW-1133">Transmembrane helix</keyword>
<accession>B3G1V8</accession>
<dbReference type="Pfam" id="PF18426">
    <property type="entry name" value="Tli4_C"/>
    <property type="match status" value="1"/>
</dbReference>
<sequence>MYRCVGSTKRGRKIHDNYRNTRMKWRKYIPHAILLGIAIAVSFYALRYWGDSKLHRNYPMTELTKKMQTHCVGRLLIDLPEGTEWEPTASGAHLDGYLALSVTTGVSEADYAILMEKRWAEIEAEEKKSTRLAPRSANKRNPLKNSAVFIYNYVWVEGPDLNGVMRKEVFHEAEGYLWRDNTLFTFGRTLNAAEDILRWLPRLYTRKNNEIPDRPGLCLNGAFVESYYDLNAPFESVSWGFRLPKELGLVVRHAKVWEPEQPMLERYREGEDEFTGLLAKDLAKPGVVAGRKEYRARKRNVGDLEGDERVVGGTEGRGNWKYFKTNIGGEWSFPGAGSPYPMPSVGIDLETTFKTATKPAELGDFPTHDEAPAYPTEAEFFELWDTILNSVRYRPGALTPPPPNSGPMASSVGSPPVRPAPLMTYDRDDYVLEEFLTSLTPKENWLDDL</sequence>
<evidence type="ECO:0000256" key="2">
    <source>
        <dbReference type="SAM" id="Phobius"/>
    </source>
</evidence>
<evidence type="ECO:0000256" key="1">
    <source>
        <dbReference type="SAM" id="MobiDB-lite"/>
    </source>
</evidence>
<keyword evidence="2" id="KW-0472">Membrane</keyword>
<dbReference type="AlphaFoldDB" id="B3G1V8"/>